<proteinExistence type="predicted"/>
<dbReference type="Pfam" id="PF01381">
    <property type="entry name" value="HTH_3"/>
    <property type="match status" value="1"/>
</dbReference>
<dbReference type="PATRIC" id="fig|537010.4.peg.5060"/>
<dbReference type="InterPro" id="IPR001387">
    <property type="entry name" value="Cro/C1-type_HTH"/>
</dbReference>
<comment type="caution">
    <text evidence="2">The sequence shown here is derived from an EMBL/GenBank/DDBJ whole genome shotgun (WGS) entry which is preliminary data.</text>
</comment>
<organism evidence="2 3">
    <name type="scientific">Desulfitobacterium hafniense DP7</name>
    <dbReference type="NCBI Taxonomy" id="537010"/>
    <lineage>
        <taxon>Bacteria</taxon>
        <taxon>Bacillati</taxon>
        <taxon>Bacillota</taxon>
        <taxon>Clostridia</taxon>
        <taxon>Eubacteriales</taxon>
        <taxon>Desulfitobacteriaceae</taxon>
        <taxon>Desulfitobacterium</taxon>
    </lineage>
</organism>
<name>G9XWR3_DESHA</name>
<dbReference type="Proteomes" id="UP000004416">
    <property type="component" value="Unassembled WGS sequence"/>
</dbReference>
<dbReference type="SMART" id="SM00530">
    <property type="entry name" value="HTH_XRE"/>
    <property type="match status" value="1"/>
</dbReference>
<dbReference type="GO" id="GO:0003677">
    <property type="term" value="F:DNA binding"/>
    <property type="evidence" value="ECO:0007669"/>
    <property type="project" value="UniProtKB-KW"/>
</dbReference>
<dbReference type="AlphaFoldDB" id="G9XWR3"/>
<evidence type="ECO:0000313" key="2">
    <source>
        <dbReference type="EMBL" id="EHL03938.1"/>
    </source>
</evidence>
<dbReference type="Gene3D" id="1.10.260.40">
    <property type="entry name" value="lambda repressor-like DNA-binding domains"/>
    <property type="match status" value="1"/>
</dbReference>
<dbReference type="SUPFAM" id="SSF47413">
    <property type="entry name" value="lambda repressor-like DNA-binding domains"/>
    <property type="match status" value="1"/>
</dbReference>
<dbReference type="EMBL" id="AFZX01000141">
    <property type="protein sequence ID" value="EHL03938.1"/>
    <property type="molecule type" value="Genomic_DNA"/>
</dbReference>
<sequence length="91" mass="10411">MNVLGNRNKERFMAMGQNIKADKSFGDNIRKWRKAKGMTQEELSTQLQIHGCDISRGTLAKIEAGIRHISVDELQAIKIILEITYEDFFAK</sequence>
<keyword evidence="2" id="KW-0238">DNA-binding</keyword>
<protein>
    <submittedName>
        <fullName evidence="2">DNA-binding helix-turn-helix protein</fullName>
    </submittedName>
</protein>
<evidence type="ECO:0000313" key="3">
    <source>
        <dbReference type="Proteomes" id="UP000004416"/>
    </source>
</evidence>
<gene>
    <name evidence="2" type="ORF">HMPREF0322_05430</name>
</gene>
<reference evidence="2 3" key="1">
    <citation type="submission" date="2011-08" db="EMBL/GenBank/DDBJ databases">
        <authorList>
            <person name="Weinstock G."/>
            <person name="Sodergren E."/>
            <person name="Clifton S."/>
            <person name="Fulton L."/>
            <person name="Fulton B."/>
            <person name="Courtney L."/>
            <person name="Fronick C."/>
            <person name="Harrison M."/>
            <person name="Strong C."/>
            <person name="Farmer C."/>
            <person name="Delahaunty K."/>
            <person name="Markovic C."/>
            <person name="Hall O."/>
            <person name="Minx P."/>
            <person name="Tomlinson C."/>
            <person name="Mitreva M."/>
            <person name="Hou S."/>
            <person name="Chen J."/>
            <person name="Wollam A."/>
            <person name="Pepin K.H."/>
            <person name="Johnson M."/>
            <person name="Bhonagiri V."/>
            <person name="Zhang X."/>
            <person name="Suruliraj S."/>
            <person name="Warren W."/>
            <person name="Chinwalla A."/>
            <person name="Mardis E.R."/>
            <person name="Wilson R.K."/>
        </authorList>
    </citation>
    <scope>NUCLEOTIDE SEQUENCE [LARGE SCALE GENOMIC DNA]</scope>
    <source>
        <strain evidence="2 3">DP7</strain>
    </source>
</reference>
<evidence type="ECO:0000259" key="1">
    <source>
        <dbReference type="PROSITE" id="PS50943"/>
    </source>
</evidence>
<feature type="domain" description="HTH cro/C1-type" evidence="1">
    <location>
        <begin position="29"/>
        <end position="88"/>
    </location>
</feature>
<dbReference type="InterPro" id="IPR010982">
    <property type="entry name" value="Lambda_DNA-bd_dom_sf"/>
</dbReference>
<dbReference type="CDD" id="cd00093">
    <property type="entry name" value="HTH_XRE"/>
    <property type="match status" value="1"/>
</dbReference>
<dbReference type="PROSITE" id="PS50943">
    <property type="entry name" value="HTH_CROC1"/>
    <property type="match status" value="1"/>
</dbReference>
<dbReference type="HOGENOM" id="CLU_066192_38_1_9"/>
<accession>G9XWR3</accession>